<dbReference type="SUPFAM" id="SSF48317">
    <property type="entry name" value="Acid phosphatase/Vanadium-dependent haloperoxidase"/>
    <property type="match status" value="1"/>
</dbReference>
<proteinExistence type="predicted"/>
<protein>
    <submittedName>
        <fullName evidence="2">Vanadium-dependent haloperoxidase</fullName>
    </submittedName>
</protein>
<evidence type="ECO:0000313" key="2">
    <source>
        <dbReference type="EMBL" id="QHT68071.1"/>
    </source>
</evidence>
<reference evidence="2 3" key="1">
    <citation type="submission" date="2020-01" db="EMBL/GenBank/DDBJ databases">
        <authorList>
            <person name="Kim M.K."/>
        </authorList>
    </citation>
    <scope>NUCLEOTIDE SEQUENCE [LARGE SCALE GENOMIC DNA]</scope>
    <source>
        <strain evidence="2 3">172606-1</strain>
    </source>
</reference>
<dbReference type="PANTHER" id="PTHR34599:SF1">
    <property type="entry name" value="PHOSPHATIDIC ACID PHOSPHATASE TYPE 2_HALOPEROXIDASE DOMAIN-CONTAINING PROTEIN"/>
    <property type="match status" value="1"/>
</dbReference>
<dbReference type="PANTHER" id="PTHR34599">
    <property type="entry name" value="PEROXIDASE-RELATED"/>
    <property type="match status" value="1"/>
</dbReference>
<dbReference type="EMBL" id="CP048222">
    <property type="protein sequence ID" value="QHT68071.1"/>
    <property type="molecule type" value="Genomic_DNA"/>
</dbReference>
<keyword evidence="3" id="KW-1185">Reference proteome</keyword>
<dbReference type="InterPro" id="IPR052559">
    <property type="entry name" value="V-haloperoxidase"/>
</dbReference>
<dbReference type="Pfam" id="PF01569">
    <property type="entry name" value="PAP2"/>
    <property type="match status" value="1"/>
</dbReference>
<organism evidence="2 3">
    <name type="scientific">Rhodocytophaga rosea</name>
    <dbReference type="NCBI Taxonomy" id="2704465"/>
    <lineage>
        <taxon>Bacteria</taxon>
        <taxon>Pseudomonadati</taxon>
        <taxon>Bacteroidota</taxon>
        <taxon>Cytophagia</taxon>
        <taxon>Cytophagales</taxon>
        <taxon>Rhodocytophagaceae</taxon>
        <taxon>Rhodocytophaga</taxon>
    </lineage>
</organism>
<keyword evidence="2" id="KW-0575">Peroxidase</keyword>
<sequence length="445" mass="48540">MNKIRIFSIAFIFIMTFTLTSCELFDKQDEERKPTSKPLKGALLADWISLHLKLIRSTNGLGTPGVTRQFAYTSLALYESIVPSDKHYRSLSGQLQGLTSLLASPEGKDVCWSASANAALASILRTFYANTPGGIARIDSLENVYVQNFATEGYTQTGITAGANFGKEIAQAIVDYAKTDGFTTVHPPYVLPVGDGLWEPTPPAFAAAAVPYLGTNRTFVPGSITTILPTPPVTFSSDPSSPFYASVKEVSDVVANLTEAQKTTAAFWEDLPNGKYYTASGHFAAILRQLIIDKKLSLLESSVAYAKMCMAVNEAIIYCFQVKYNYNLIRPVTYIRKYMNQPAWSSAIVNPNHPEYPSGHSSLCMAAASALSEALGSNISFDDQTYSDVGFSPRHYNNFEEAAKEAGISRLYGGIHYKFSVDAGLTLGKKSAQNLTSQLQFCKNN</sequence>
<dbReference type="CDD" id="cd03398">
    <property type="entry name" value="PAP2_haloperoxidase"/>
    <property type="match status" value="1"/>
</dbReference>
<dbReference type="InterPro" id="IPR036938">
    <property type="entry name" value="PAP2/HPO_sf"/>
</dbReference>
<feature type="domain" description="Phosphatidic acid phosphatase type 2/haloperoxidase" evidence="1">
    <location>
        <begin position="309"/>
        <end position="428"/>
    </location>
</feature>
<evidence type="ECO:0000259" key="1">
    <source>
        <dbReference type="Pfam" id="PF01569"/>
    </source>
</evidence>
<dbReference type="PROSITE" id="PS51257">
    <property type="entry name" value="PROKAR_LIPOPROTEIN"/>
    <property type="match status" value="1"/>
</dbReference>
<dbReference type="KEGG" id="rhoz:GXP67_16200"/>
<gene>
    <name evidence="2" type="ORF">GXP67_16200</name>
</gene>
<accession>A0A6C0GJ30</accession>
<dbReference type="RefSeq" id="WP_162444091.1">
    <property type="nucleotide sequence ID" value="NZ_CP048222.1"/>
</dbReference>
<dbReference type="AlphaFoldDB" id="A0A6C0GJ30"/>
<dbReference type="InterPro" id="IPR000326">
    <property type="entry name" value="PAP2/HPO"/>
</dbReference>
<keyword evidence="2" id="KW-0560">Oxidoreductase</keyword>
<dbReference type="Proteomes" id="UP000480178">
    <property type="component" value="Chromosome"/>
</dbReference>
<dbReference type="Gene3D" id="1.10.606.20">
    <property type="match status" value="1"/>
</dbReference>
<name>A0A6C0GJ30_9BACT</name>
<dbReference type="GO" id="GO:0004601">
    <property type="term" value="F:peroxidase activity"/>
    <property type="evidence" value="ECO:0007669"/>
    <property type="project" value="UniProtKB-KW"/>
</dbReference>
<evidence type="ECO:0000313" key="3">
    <source>
        <dbReference type="Proteomes" id="UP000480178"/>
    </source>
</evidence>